<dbReference type="Gene3D" id="3.40.50.2000">
    <property type="entry name" value="Glycogen Phosphorylase B"/>
    <property type="match status" value="2"/>
</dbReference>
<dbReference type="Proteomes" id="UP000297065">
    <property type="component" value="Chromosome"/>
</dbReference>
<dbReference type="InterPro" id="IPR002201">
    <property type="entry name" value="Glyco_trans_9"/>
</dbReference>
<accession>A0A4P7ULC9</accession>
<dbReference type="GO" id="GO:0009244">
    <property type="term" value="P:lipopolysaccharide core region biosynthetic process"/>
    <property type="evidence" value="ECO:0007669"/>
    <property type="project" value="TreeGrafter"/>
</dbReference>
<keyword evidence="1" id="KW-0328">Glycosyltransferase</keyword>
<evidence type="ECO:0000313" key="4">
    <source>
        <dbReference type="Proteomes" id="UP000297065"/>
    </source>
</evidence>
<evidence type="ECO:0000256" key="2">
    <source>
        <dbReference type="ARBA" id="ARBA00022679"/>
    </source>
</evidence>
<sequence>MAADPVLVLQLHRMGDLILTFPLLMRLRQLWPDNPLWVVAEPVFFQQLMPLAPGVVFFPPSHCGTLAQQSYAAAINLSSSPLAAQTMAALRSPVKLGPMDDGAGLHIKGYWQLYRAALTQNNHANAFHWADLHLLDLSPRPDIAAVGHSRPAPAGTRRVGLVLGASEAAKRPDAGFWARLAARLASADLTPVFLGGKSEEELGAEVARRCGLGQANLCGKLSLSEVAALMRTLDLCITPDTGPMHLADYLGVPVLNLSMGPVHARETGPCAPGQWVLRAAMSCVGCWQCSRGRLYCKQAFMPAPVARIITDIHSGLTKANAAAPAACAGLALYRTGRDTLGLHTLARTDEAPQASCRPLLEDVWQAVFLFMYDPALEPLLRQRLARLQAGHPQLASRLAARFARLFAQCGERFKQRGVLSDDFWRGQPGMMRLFTGHLHMFLQNEGFGEQGWRTALQRLAALTPLFATPA</sequence>
<dbReference type="EMBL" id="CP036295">
    <property type="protein sequence ID" value="QCC85714.1"/>
    <property type="molecule type" value="Genomic_DNA"/>
</dbReference>
<dbReference type="GO" id="GO:0005829">
    <property type="term" value="C:cytosol"/>
    <property type="evidence" value="ECO:0007669"/>
    <property type="project" value="TreeGrafter"/>
</dbReference>
<dbReference type="AlphaFoldDB" id="A0A4P7ULC9"/>
<dbReference type="Pfam" id="PF01075">
    <property type="entry name" value="Glyco_transf_9"/>
    <property type="match status" value="1"/>
</dbReference>
<dbReference type="InterPro" id="IPR051199">
    <property type="entry name" value="LPS_LOS_Heptosyltrfase"/>
</dbReference>
<gene>
    <name evidence="3" type="ORF">DDIC_07465</name>
</gene>
<reference evidence="3 4" key="1">
    <citation type="submission" date="2019-02" db="EMBL/GenBank/DDBJ databases">
        <title>Complete Genome Sequence of Desulfovibrio desulfuricans IC1, a Sulfonate Utilizing Anaerobe.</title>
        <authorList>
            <person name="Day L.A."/>
            <person name="De Leon K.B."/>
            <person name="Wall J.D."/>
        </authorList>
    </citation>
    <scope>NUCLEOTIDE SEQUENCE [LARGE SCALE GENOMIC DNA]</scope>
    <source>
        <strain evidence="3 4">IC1</strain>
    </source>
</reference>
<protein>
    <submittedName>
        <fullName evidence="3">Glycosyltransferase family 9 protein</fullName>
    </submittedName>
</protein>
<dbReference type="PANTHER" id="PTHR30160:SF7">
    <property type="entry name" value="ADP-HEPTOSE--LPS HEPTOSYLTRANSFERASE 2"/>
    <property type="match status" value="1"/>
</dbReference>
<dbReference type="GO" id="GO:0008713">
    <property type="term" value="F:ADP-heptose-lipopolysaccharide heptosyltransferase activity"/>
    <property type="evidence" value="ECO:0007669"/>
    <property type="project" value="TreeGrafter"/>
</dbReference>
<keyword evidence="2 3" id="KW-0808">Transferase</keyword>
<organism evidence="3 4">
    <name type="scientific">Desulfovibrio desulfuricans</name>
    <dbReference type="NCBI Taxonomy" id="876"/>
    <lineage>
        <taxon>Bacteria</taxon>
        <taxon>Pseudomonadati</taxon>
        <taxon>Thermodesulfobacteriota</taxon>
        <taxon>Desulfovibrionia</taxon>
        <taxon>Desulfovibrionales</taxon>
        <taxon>Desulfovibrionaceae</taxon>
        <taxon>Desulfovibrio</taxon>
    </lineage>
</organism>
<proteinExistence type="predicted"/>
<evidence type="ECO:0000313" key="3">
    <source>
        <dbReference type="EMBL" id="QCC85714.1"/>
    </source>
</evidence>
<dbReference type="CDD" id="cd03789">
    <property type="entry name" value="GT9_LPS_heptosyltransferase"/>
    <property type="match status" value="1"/>
</dbReference>
<dbReference type="SUPFAM" id="SSF53756">
    <property type="entry name" value="UDP-Glycosyltransferase/glycogen phosphorylase"/>
    <property type="match status" value="1"/>
</dbReference>
<name>A0A4P7ULC9_DESDE</name>
<evidence type="ECO:0000256" key="1">
    <source>
        <dbReference type="ARBA" id="ARBA00022676"/>
    </source>
</evidence>
<dbReference type="OrthoDB" id="9797795at2"/>
<dbReference type="PANTHER" id="PTHR30160">
    <property type="entry name" value="TETRAACYLDISACCHARIDE 4'-KINASE-RELATED"/>
    <property type="match status" value="1"/>
</dbReference>
<dbReference type="RefSeq" id="WP_136399857.1">
    <property type="nucleotide sequence ID" value="NZ_CP036295.1"/>
</dbReference>